<sequence length="110" mass="12053">MKNTAAVAGGRRCAKEAFQPRFEAPTKAKPSLPEKAQKERPFTSSFNPIQATKGEIPMPGLAAFPGSGEVNLLYWCKAGWWWQPRAWCALKVHMGSSRGTAPETLGFLAF</sequence>
<organism evidence="2 4">
    <name type="scientific">Gossypium darwinii</name>
    <name type="common">Darwin's cotton</name>
    <name type="synonym">Gossypium barbadense var. darwinii</name>
    <dbReference type="NCBI Taxonomy" id="34276"/>
    <lineage>
        <taxon>Eukaryota</taxon>
        <taxon>Viridiplantae</taxon>
        <taxon>Streptophyta</taxon>
        <taxon>Embryophyta</taxon>
        <taxon>Tracheophyta</taxon>
        <taxon>Spermatophyta</taxon>
        <taxon>Magnoliopsida</taxon>
        <taxon>eudicotyledons</taxon>
        <taxon>Gunneridae</taxon>
        <taxon>Pentapetalae</taxon>
        <taxon>rosids</taxon>
        <taxon>malvids</taxon>
        <taxon>Malvales</taxon>
        <taxon>Malvaceae</taxon>
        <taxon>Malvoideae</taxon>
        <taxon>Gossypium</taxon>
    </lineage>
</organism>
<reference evidence="2 4" key="1">
    <citation type="submission" date="2019-06" db="EMBL/GenBank/DDBJ databases">
        <title>WGS assembly of Gossypium darwinii.</title>
        <authorList>
            <person name="Chen Z.J."/>
            <person name="Sreedasyam A."/>
            <person name="Ando A."/>
            <person name="Song Q."/>
            <person name="De L."/>
            <person name="Hulse-Kemp A."/>
            <person name="Ding M."/>
            <person name="Ye W."/>
            <person name="Kirkbride R."/>
            <person name="Jenkins J."/>
            <person name="Plott C."/>
            <person name="Lovell J."/>
            <person name="Lin Y.-M."/>
            <person name="Vaughn R."/>
            <person name="Liu B."/>
            <person name="Li W."/>
            <person name="Simpson S."/>
            <person name="Scheffler B."/>
            <person name="Saski C."/>
            <person name="Grover C."/>
            <person name="Hu G."/>
            <person name="Conover J."/>
            <person name="Carlson J."/>
            <person name="Shu S."/>
            <person name="Boston L."/>
            <person name="Williams M."/>
            <person name="Peterson D."/>
            <person name="Mcgee K."/>
            <person name="Jones D."/>
            <person name="Wendel J."/>
            <person name="Stelly D."/>
            <person name="Grimwood J."/>
            <person name="Schmutz J."/>
        </authorList>
    </citation>
    <scope>NUCLEOTIDE SEQUENCE [LARGE SCALE GENOMIC DNA]</scope>
    <source>
        <strain evidence="2">1808015.09</strain>
    </source>
</reference>
<feature type="region of interest" description="Disordered" evidence="1">
    <location>
        <begin position="19"/>
        <end position="50"/>
    </location>
</feature>
<evidence type="ECO:0000313" key="4">
    <source>
        <dbReference type="Proteomes" id="UP000323506"/>
    </source>
</evidence>
<proteinExistence type="predicted"/>
<dbReference type="Proteomes" id="UP000323506">
    <property type="component" value="Chromosome D12"/>
</dbReference>
<protein>
    <submittedName>
        <fullName evidence="2">Uncharacterized protein</fullName>
    </submittedName>
</protein>
<evidence type="ECO:0000313" key="3">
    <source>
        <dbReference type="EMBL" id="TYG41622.1"/>
    </source>
</evidence>
<dbReference type="EMBL" id="CM017712">
    <property type="protein sequence ID" value="TYG41621.1"/>
    <property type="molecule type" value="Genomic_DNA"/>
</dbReference>
<gene>
    <name evidence="2" type="ORF">ES288_D12G190400v1</name>
    <name evidence="3" type="ORF">ES288_D12G190500v1</name>
</gene>
<evidence type="ECO:0000256" key="1">
    <source>
        <dbReference type="SAM" id="MobiDB-lite"/>
    </source>
</evidence>
<keyword evidence="4" id="KW-1185">Reference proteome</keyword>
<evidence type="ECO:0000313" key="2">
    <source>
        <dbReference type="EMBL" id="TYG41621.1"/>
    </source>
</evidence>
<accession>A0A5D2A9Q1</accession>
<dbReference type="AlphaFoldDB" id="A0A5D2A9Q1"/>
<name>A0A5D2A9Q1_GOSDA</name>
<dbReference type="EMBL" id="CM017712">
    <property type="protein sequence ID" value="TYG41622.1"/>
    <property type="molecule type" value="Genomic_DNA"/>
</dbReference>